<comment type="caution">
    <text evidence="2">The sequence shown here is derived from an EMBL/GenBank/DDBJ whole genome shotgun (WGS) entry which is preliminary data.</text>
</comment>
<dbReference type="InterPro" id="IPR013087">
    <property type="entry name" value="Znf_C2H2_type"/>
</dbReference>
<accession>A0AAQ4E550</accession>
<evidence type="ECO:0000313" key="2">
    <source>
        <dbReference type="EMBL" id="KAK8769826.1"/>
    </source>
</evidence>
<keyword evidence="3" id="KW-1185">Reference proteome</keyword>
<organism evidence="2 3">
    <name type="scientific">Amblyomma americanum</name>
    <name type="common">Lone star tick</name>
    <dbReference type="NCBI Taxonomy" id="6943"/>
    <lineage>
        <taxon>Eukaryota</taxon>
        <taxon>Metazoa</taxon>
        <taxon>Ecdysozoa</taxon>
        <taxon>Arthropoda</taxon>
        <taxon>Chelicerata</taxon>
        <taxon>Arachnida</taxon>
        <taxon>Acari</taxon>
        <taxon>Parasitiformes</taxon>
        <taxon>Ixodida</taxon>
        <taxon>Ixodoidea</taxon>
        <taxon>Ixodidae</taxon>
        <taxon>Amblyomminae</taxon>
        <taxon>Amblyomma</taxon>
    </lineage>
</organism>
<dbReference type="Proteomes" id="UP001321473">
    <property type="component" value="Unassembled WGS sequence"/>
</dbReference>
<sequence>MALLCTCPAAVANQPRKQKQAAASASGSVVRLQRAVGPRGSSILPAGAYPPTAPKKDRLHLKVAAAAKAGLLVPPHGGGRVLLYQCQQCCHLFNTPQGLGMHKSAHRRVASALSQGLVCRHGGGGNRSPAKAALPQLGAKKKNEASQHPKWGIRTMQNTVRQRTHDECSTHIKEGSLPMCDVKW</sequence>
<dbReference type="AlphaFoldDB" id="A0AAQ4E550"/>
<evidence type="ECO:0000313" key="3">
    <source>
        <dbReference type="Proteomes" id="UP001321473"/>
    </source>
</evidence>
<proteinExistence type="predicted"/>
<reference evidence="2 3" key="1">
    <citation type="journal article" date="2023" name="Arcadia Sci">
        <title>De novo assembly of a long-read Amblyomma americanum tick genome.</title>
        <authorList>
            <person name="Chou S."/>
            <person name="Poskanzer K.E."/>
            <person name="Rollins M."/>
            <person name="Thuy-Boun P.S."/>
        </authorList>
    </citation>
    <scope>NUCLEOTIDE SEQUENCE [LARGE SCALE GENOMIC DNA]</scope>
    <source>
        <strain evidence="2">F_SG_1</strain>
        <tissue evidence="2">Salivary glands</tissue>
    </source>
</reference>
<dbReference type="PROSITE" id="PS00028">
    <property type="entry name" value="ZINC_FINGER_C2H2_1"/>
    <property type="match status" value="1"/>
</dbReference>
<gene>
    <name evidence="2" type="ORF">V5799_013709</name>
</gene>
<name>A0AAQ4E550_AMBAM</name>
<evidence type="ECO:0000259" key="1">
    <source>
        <dbReference type="PROSITE" id="PS00028"/>
    </source>
</evidence>
<dbReference type="EMBL" id="JARKHS020022004">
    <property type="protein sequence ID" value="KAK8769826.1"/>
    <property type="molecule type" value="Genomic_DNA"/>
</dbReference>
<feature type="domain" description="C2H2-type" evidence="1">
    <location>
        <begin position="86"/>
        <end position="106"/>
    </location>
</feature>
<protein>
    <recommendedName>
        <fullName evidence="1">C2H2-type domain-containing protein</fullName>
    </recommendedName>
</protein>